<dbReference type="RefSeq" id="WP_021239683.1">
    <property type="nucleotide sequence ID" value="NZ_ATHO01000158.1"/>
</dbReference>
<dbReference type="AlphaFoldDB" id="T0GK84"/>
<gene>
    <name evidence="1" type="ORF">L288_18320</name>
</gene>
<organism evidence="1 2">
    <name type="scientific">Sphingobium quisquiliarum P25</name>
    <dbReference type="NCBI Taxonomy" id="1329909"/>
    <lineage>
        <taxon>Bacteria</taxon>
        <taxon>Pseudomonadati</taxon>
        <taxon>Pseudomonadota</taxon>
        <taxon>Alphaproteobacteria</taxon>
        <taxon>Sphingomonadales</taxon>
        <taxon>Sphingomonadaceae</taxon>
        <taxon>Sphingobium</taxon>
    </lineage>
</organism>
<protein>
    <recommendedName>
        <fullName evidence="3">VOC domain-containing protein</fullName>
    </recommendedName>
</protein>
<proteinExistence type="predicted"/>
<dbReference type="EMBL" id="ATHO01000158">
    <property type="protein sequence ID" value="EQB00433.1"/>
    <property type="molecule type" value="Genomic_DNA"/>
</dbReference>
<reference evidence="1 2" key="1">
    <citation type="journal article" date="2013" name="Genome Announc.">
        <title>Draft Genome Sequence of Sphingobium quisquiliarum Strain P25T, a Novel Hexachlorocyclohexane (HCH)-Degrading Bacterium Isolated from an HCH Dumpsite.</title>
        <authorList>
            <person name="Kumar Singh A."/>
            <person name="Sangwan N."/>
            <person name="Sharma A."/>
            <person name="Gupta V."/>
            <person name="Khurana J.P."/>
            <person name="Lal R."/>
        </authorList>
    </citation>
    <scope>NUCLEOTIDE SEQUENCE [LARGE SCALE GENOMIC DNA]</scope>
    <source>
        <strain evidence="1 2">P25</strain>
    </source>
</reference>
<evidence type="ECO:0000313" key="2">
    <source>
        <dbReference type="Proteomes" id="UP000015525"/>
    </source>
</evidence>
<keyword evidence="2" id="KW-1185">Reference proteome</keyword>
<dbReference type="SUPFAM" id="SSF54593">
    <property type="entry name" value="Glyoxalase/Bleomycin resistance protein/Dihydroxybiphenyl dioxygenase"/>
    <property type="match status" value="1"/>
</dbReference>
<name>T0GK84_9SPHN</name>
<evidence type="ECO:0000313" key="1">
    <source>
        <dbReference type="EMBL" id="EQB00433.1"/>
    </source>
</evidence>
<dbReference type="Proteomes" id="UP000015525">
    <property type="component" value="Unassembled WGS sequence"/>
</dbReference>
<accession>T0GK84</accession>
<sequence>MFTAIYRSARPLAPGLLCKQHSHSAWVTNDMGQAIEIFSKRYGVSNYQFIDYANLQGGSIRVAFAWAGGQVIEIISAKGPGYEFYNEELPEDRFAIRFHHLGFLIEDDAGWKQLVQELKDADWPIVSSAVTGDFIDAIYIHAPELDHYLEYVRPFEAGIKFYNSVPDN</sequence>
<dbReference type="InterPro" id="IPR029068">
    <property type="entry name" value="Glyas_Bleomycin-R_OHBP_Dase"/>
</dbReference>
<dbReference type="Gene3D" id="3.10.180.10">
    <property type="entry name" value="2,3-Dihydroxybiphenyl 1,2-Dioxygenase, domain 1"/>
    <property type="match status" value="1"/>
</dbReference>
<comment type="caution">
    <text evidence="1">The sequence shown here is derived from an EMBL/GenBank/DDBJ whole genome shotgun (WGS) entry which is preliminary data.</text>
</comment>
<dbReference type="PATRIC" id="fig|1329909.3.peg.3526"/>
<evidence type="ECO:0008006" key="3">
    <source>
        <dbReference type="Google" id="ProtNLM"/>
    </source>
</evidence>